<proteinExistence type="predicted"/>
<dbReference type="AlphaFoldDB" id="A0A0R3X4A9"/>
<reference evidence="3" key="1">
    <citation type="submission" date="2017-02" db="UniProtKB">
        <authorList>
            <consortium name="WormBaseParasite"/>
        </authorList>
    </citation>
    <scope>IDENTIFICATION</scope>
</reference>
<protein>
    <submittedName>
        <fullName evidence="3">Secreted protein</fullName>
    </submittedName>
</protein>
<reference evidence="1 2" key="2">
    <citation type="submission" date="2018-11" db="EMBL/GenBank/DDBJ databases">
        <authorList>
            <consortium name="Pathogen Informatics"/>
        </authorList>
    </citation>
    <scope>NUCLEOTIDE SEQUENCE [LARGE SCALE GENOMIC DNA]</scope>
</reference>
<gene>
    <name evidence="1" type="ORF">TTAC_LOCUS8220</name>
</gene>
<dbReference type="WBParaSite" id="TTAC_0000823501-mRNA-1">
    <property type="protein sequence ID" value="TTAC_0000823501-mRNA-1"/>
    <property type="gene ID" value="TTAC_0000823501"/>
</dbReference>
<evidence type="ECO:0000313" key="2">
    <source>
        <dbReference type="Proteomes" id="UP000274429"/>
    </source>
</evidence>
<name>A0A0R3X4A9_HYDTA</name>
<dbReference type="Proteomes" id="UP000274429">
    <property type="component" value="Unassembled WGS sequence"/>
</dbReference>
<evidence type="ECO:0000313" key="1">
    <source>
        <dbReference type="EMBL" id="VDM32736.1"/>
    </source>
</evidence>
<dbReference type="EMBL" id="UYWX01020467">
    <property type="protein sequence ID" value="VDM32736.1"/>
    <property type="molecule type" value="Genomic_DNA"/>
</dbReference>
<sequence>MRSSLLSLSFLSIGKGGGHPPPMRFMWLWSRLTDPHIHREYEQCQGDLLPSCLLSPPEEATDHDRVFVEGECLHATVRCQSSDVSCVVVFSEKAVIKLSLMRDNLIPSDPGMASVRSLTRYLIALFCEEKRLVPQKPQNSIHGHCSDFIGDHFK</sequence>
<keyword evidence="2" id="KW-1185">Reference proteome</keyword>
<organism evidence="3">
    <name type="scientific">Hydatigena taeniaeformis</name>
    <name type="common">Feline tapeworm</name>
    <name type="synonym">Taenia taeniaeformis</name>
    <dbReference type="NCBI Taxonomy" id="6205"/>
    <lineage>
        <taxon>Eukaryota</taxon>
        <taxon>Metazoa</taxon>
        <taxon>Spiralia</taxon>
        <taxon>Lophotrochozoa</taxon>
        <taxon>Platyhelminthes</taxon>
        <taxon>Cestoda</taxon>
        <taxon>Eucestoda</taxon>
        <taxon>Cyclophyllidea</taxon>
        <taxon>Taeniidae</taxon>
        <taxon>Hydatigera</taxon>
    </lineage>
</organism>
<evidence type="ECO:0000313" key="3">
    <source>
        <dbReference type="WBParaSite" id="TTAC_0000823501-mRNA-1"/>
    </source>
</evidence>
<accession>A0A0R3X4A9</accession>